<gene>
    <name evidence="2" type="ORF">J3U88_25455</name>
</gene>
<dbReference type="AlphaFoldDB" id="A0A8J7QCC3"/>
<dbReference type="Pfam" id="PF00903">
    <property type="entry name" value="Glyoxalase"/>
    <property type="match status" value="1"/>
</dbReference>
<dbReference type="Proteomes" id="UP000664417">
    <property type="component" value="Unassembled WGS sequence"/>
</dbReference>
<dbReference type="InterPro" id="IPR029068">
    <property type="entry name" value="Glyas_Bleomycin-R_OHBP_Dase"/>
</dbReference>
<dbReference type="InterPro" id="IPR037523">
    <property type="entry name" value="VOC_core"/>
</dbReference>
<comment type="caution">
    <text evidence="2">The sequence shown here is derived from an EMBL/GenBank/DDBJ whole genome shotgun (WGS) entry which is preliminary data.</text>
</comment>
<evidence type="ECO:0000313" key="2">
    <source>
        <dbReference type="EMBL" id="MBO1321852.1"/>
    </source>
</evidence>
<evidence type="ECO:0000259" key="1">
    <source>
        <dbReference type="PROSITE" id="PS51819"/>
    </source>
</evidence>
<dbReference type="InterPro" id="IPR004360">
    <property type="entry name" value="Glyas_Fos-R_dOase_dom"/>
</dbReference>
<dbReference type="Gene3D" id="3.10.180.10">
    <property type="entry name" value="2,3-Dihydroxybiphenyl 1,2-Dioxygenase, domain 1"/>
    <property type="match status" value="1"/>
</dbReference>
<sequence>MKNVNNSINYIEFPLVAREQTMAFYQQAFGWTFQEWGPDYLSFSGAGVEGGFNREEGVAPGNPGVLVILFADDLEATQKAVEAAGGKVVREPYGFPGGRRFHFTDPNGNQLAVWTPA</sequence>
<dbReference type="PANTHER" id="PTHR33993">
    <property type="entry name" value="GLYOXALASE-RELATED"/>
    <property type="match status" value="1"/>
</dbReference>
<keyword evidence="3" id="KW-1185">Reference proteome</keyword>
<name>A0A8J7QCC3_9BACT</name>
<organism evidence="2 3">
    <name type="scientific">Acanthopleuribacter pedis</name>
    <dbReference type="NCBI Taxonomy" id="442870"/>
    <lineage>
        <taxon>Bacteria</taxon>
        <taxon>Pseudomonadati</taxon>
        <taxon>Acidobacteriota</taxon>
        <taxon>Holophagae</taxon>
        <taxon>Acanthopleuribacterales</taxon>
        <taxon>Acanthopleuribacteraceae</taxon>
        <taxon>Acanthopleuribacter</taxon>
    </lineage>
</organism>
<dbReference type="RefSeq" id="WP_207861825.1">
    <property type="nucleotide sequence ID" value="NZ_JAFREP010000028.1"/>
</dbReference>
<dbReference type="InterPro" id="IPR052164">
    <property type="entry name" value="Anthracycline_SecMetBiosynth"/>
</dbReference>
<dbReference type="PROSITE" id="PS51819">
    <property type="entry name" value="VOC"/>
    <property type="match status" value="1"/>
</dbReference>
<reference evidence="2" key="1">
    <citation type="submission" date="2021-03" db="EMBL/GenBank/DDBJ databases">
        <authorList>
            <person name="Wang G."/>
        </authorList>
    </citation>
    <scope>NUCLEOTIDE SEQUENCE</scope>
    <source>
        <strain evidence="2">KCTC 12899</strain>
    </source>
</reference>
<dbReference type="PANTHER" id="PTHR33993:SF1">
    <property type="entry name" value="GLYOXALASE FAMILY PROTEIN"/>
    <property type="match status" value="1"/>
</dbReference>
<evidence type="ECO:0000313" key="3">
    <source>
        <dbReference type="Proteomes" id="UP000664417"/>
    </source>
</evidence>
<protein>
    <submittedName>
        <fullName evidence="2">VOC family protein</fullName>
    </submittedName>
</protein>
<accession>A0A8J7QCC3</accession>
<dbReference type="SUPFAM" id="SSF54593">
    <property type="entry name" value="Glyoxalase/Bleomycin resistance protein/Dihydroxybiphenyl dioxygenase"/>
    <property type="match status" value="1"/>
</dbReference>
<feature type="domain" description="VOC" evidence="1">
    <location>
        <begin position="7"/>
        <end position="116"/>
    </location>
</feature>
<proteinExistence type="predicted"/>
<dbReference type="CDD" id="cd07247">
    <property type="entry name" value="SgaA_N_like"/>
    <property type="match status" value="1"/>
</dbReference>
<dbReference type="EMBL" id="JAFREP010000028">
    <property type="protein sequence ID" value="MBO1321852.1"/>
    <property type="molecule type" value="Genomic_DNA"/>
</dbReference>